<feature type="domain" description="Zn(2)-C6 fungal-type" evidence="4">
    <location>
        <begin position="23"/>
        <end position="53"/>
    </location>
</feature>
<dbReference type="PROSITE" id="PS50048">
    <property type="entry name" value="ZN2_CY6_FUNGAL_2"/>
    <property type="match status" value="1"/>
</dbReference>
<dbReference type="Proteomes" id="UP000275078">
    <property type="component" value="Unassembled WGS sequence"/>
</dbReference>
<organism evidence="5 6">
    <name type="scientific">Ascobolus immersus RN42</name>
    <dbReference type="NCBI Taxonomy" id="1160509"/>
    <lineage>
        <taxon>Eukaryota</taxon>
        <taxon>Fungi</taxon>
        <taxon>Dikarya</taxon>
        <taxon>Ascomycota</taxon>
        <taxon>Pezizomycotina</taxon>
        <taxon>Pezizomycetes</taxon>
        <taxon>Pezizales</taxon>
        <taxon>Ascobolaceae</taxon>
        <taxon>Ascobolus</taxon>
    </lineage>
</organism>
<reference evidence="5 6" key="1">
    <citation type="journal article" date="2018" name="Nat. Ecol. Evol.">
        <title>Pezizomycetes genomes reveal the molecular basis of ectomycorrhizal truffle lifestyle.</title>
        <authorList>
            <person name="Murat C."/>
            <person name="Payen T."/>
            <person name="Noel B."/>
            <person name="Kuo A."/>
            <person name="Morin E."/>
            <person name="Chen J."/>
            <person name="Kohler A."/>
            <person name="Krizsan K."/>
            <person name="Balestrini R."/>
            <person name="Da Silva C."/>
            <person name="Montanini B."/>
            <person name="Hainaut M."/>
            <person name="Levati E."/>
            <person name="Barry K.W."/>
            <person name="Belfiori B."/>
            <person name="Cichocki N."/>
            <person name="Clum A."/>
            <person name="Dockter R.B."/>
            <person name="Fauchery L."/>
            <person name="Guy J."/>
            <person name="Iotti M."/>
            <person name="Le Tacon F."/>
            <person name="Lindquist E.A."/>
            <person name="Lipzen A."/>
            <person name="Malagnac F."/>
            <person name="Mello A."/>
            <person name="Molinier V."/>
            <person name="Miyauchi S."/>
            <person name="Poulain J."/>
            <person name="Riccioni C."/>
            <person name="Rubini A."/>
            <person name="Sitrit Y."/>
            <person name="Splivallo R."/>
            <person name="Traeger S."/>
            <person name="Wang M."/>
            <person name="Zifcakova L."/>
            <person name="Wipf D."/>
            <person name="Zambonelli A."/>
            <person name="Paolocci F."/>
            <person name="Nowrousian M."/>
            <person name="Ottonello S."/>
            <person name="Baldrian P."/>
            <person name="Spatafora J.W."/>
            <person name="Henrissat B."/>
            <person name="Nagy L.G."/>
            <person name="Aury J.M."/>
            <person name="Wincker P."/>
            <person name="Grigoriev I.V."/>
            <person name="Bonfante P."/>
            <person name="Martin F.M."/>
        </authorList>
    </citation>
    <scope>NUCLEOTIDE SEQUENCE [LARGE SCALE GENOMIC DNA]</scope>
    <source>
        <strain evidence="5 6">RN42</strain>
    </source>
</reference>
<dbReference type="PANTHER" id="PTHR37534">
    <property type="entry name" value="TRANSCRIPTIONAL ACTIVATOR PROTEIN UGA3"/>
    <property type="match status" value="1"/>
</dbReference>
<evidence type="ECO:0000313" key="5">
    <source>
        <dbReference type="EMBL" id="RPA77220.1"/>
    </source>
</evidence>
<name>A0A3N4HZD5_ASCIM</name>
<protein>
    <recommendedName>
        <fullName evidence="4">Zn(2)-C6 fungal-type domain-containing protein</fullName>
    </recommendedName>
</protein>
<accession>A0A3N4HZD5</accession>
<dbReference type="CDD" id="cd00067">
    <property type="entry name" value="GAL4"/>
    <property type="match status" value="1"/>
</dbReference>
<keyword evidence="2" id="KW-0539">Nucleus</keyword>
<dbReference type="PANTHER" id="PTHR37534:SF12">
    <property type="entry name" value="ZN(2)-C6 FUNGAL-TYPE DOMAIN-CONTAINING PROTEIN"/>
    <property type="match status" value="1"/>
</dbReference>
<dbReference type="AlphaFoldDB" id="A0A3N4HZD5"/>
<gene>
    <name evidence="5" type="ORF">BJ508DRAFT_242137</name>
</gene>
<sequence>MQQSSPKAAKSESTKTHRRSRTGCFTCRLRRKKCDEGKPKCKACHNLGLTCEYKRPVWWASADLRKRHKEGIKMMIKRTKLSEKVQQIPALASADSPPELTRSGASSDAHSDSLRGRRSLSCDSGYSLQEEYDHMDGGDYDKLSLNTNFHYVHPALMDPAPFHPFAPFDGSLSDKQVYINTMPIRRPSIAPPKKADILNTASMTPPAEPFIMDSQMPQPFFDDSLSFLTGDYSYPTPPETQVQYVPVDEADQPLLDHFISVVLPLLFPLLPLHTRQDVLLPALSTNKSFMHCCLSIAAMHLKSTLPLPHEQIDADIMRHRYATILTLSESLSLDSSHLQALEATLGLILFPTSVGTSTDPLPDIAWHQHFQAAISLITRLGLPPLLTDHNPTCYMPAPFSMTLSAWIDILGATMLGRAPEFADTYRDQHLSSAASGLQDLMGCDDRVMYLISEIACLEALKADNVLSPIEICNHVTSLGQKLDETELSPSVFSRPENQLITDAFRYAARIYLCSLVPGFDKHADAVKQLLDRLVACLEAIPSGPDGLDKSLVWVLLVGGSVATNGSAFRAHFEKRRVALGVDSELGSYGRMVRVVEETWAVQDAGNDVHWRDVMRGNGWDWLLI</sequence>
<dbReference type="Pfam" id="PF00172">
    <property type="entry name" value="Zn_clus"/>
    <property type="match status" value="1"/>
</dbReference>
<evidence type="ECO:0000259" key="4">
    <source>
        <dbReference type="PROSITE" id="PS50048"/>
    </source>
</evidence>
<dbReference type="STRING" id="1160509.A0A3N4HZD5"/>
<dbReference type="GO" id="GO:0005634">
    <property type="term" value="C:nucleus"/>
    <property type="evidence" value="ECO:0007669"/>
    <property type="project" value="UniProtKB-SubCell"/>
</dbReference>
<dbReference type="InterPro" id="IPR001138">
    <property type="entry name" value="Zn2Cys6_DnaBD"/>
</dbReference>
<dbReference type="Pfam" id="PF11951">
    <property type="entry name" value="Fungal_trans_2"/>
    <property type="match status" value="1"/>
</dbReference>
<evidence type="ECO:0000313" key="6">
    <source>
        <dbReference type="Proteomes" id="UP000275078"/>
    </source>
</evidence>
<comment type="subcellular location">
    <subcellularLocation>
        <location evidence="1">Nucleus</location>
    </subcellularLocation>
</comment>
<dbReference type="InterPro" id="IPR021858">
    <property type="entry name" value="Fun_TF"/>
</dbReference>
<dbReference type="GO" id="GO:0000981">
    <property type="term" value="F:DNA-binding transcription factor activity, RNA polymerase II-specific"/>
    <property type="evidence" value="ECO:0007669"/>
    <property type="project" value="InterPro"/>
</dbReference>
<evidence type="ECO:0000256" key="1">
    <source>
        <dbReference type="ARBA" id="ARBA00004123"/>
    </source>
</evidence>
<evidence type="ECO:0000256" key="2">
    <source>
        <dbReference type="ARBA" id="ARBA00023242"/>
    </source>
</evidence>
<dbReference type="InterPro" id="IPR036864">
    <property type="entry name" value="Zn2-C6_fun-type_DNA-bd_sf"/>
</dbReference>
<keyword evidence="6" id="KW-1185">Reference proteome</keyword>
<proteinExistence type="predicted"/>
<feature type="region of interest" description="Disordered" evidence="3">
    <location>
        <begin position="89"/>
        <end position="119"/>
    </location>
</feature>
<dbReference type="EMBL" id="ML119730">
    <property type="protein sequence ID" value="RPA77220.1"/>
    <property type="molecule type" value="Genomic_DNA"/>
</dbReference>
<dbReference type="GO" id="GO:0008270">
    <property type="term" value="F:zinc ion binding"/>
    <property type="evidence" value="ECO:0007669"/>
    <property type="project" value="InterPro"/>
</dbReference>
<dbReference type="SMART" id="SM00066">
    <property type="entry name" value="GAL4"/>
    <property type="match status" value="1"/>
</dbReference>
<dbReference type="Gene3D" id="4.10.240.10">
    <property type="entry name" value="Zn(2)-C6 fungal-type DNA-binding domain"/>
    <property type="match status" value="1"/>
</dbReference>
<dbReference type="PROSITE" id="PS00463">
    <property type="entry name" value="ZN2_CY6_FUNGAL_1"/>
    <property type="match status" value="1"/>
</dbReference>
<dbReference type="SUPFAM" id="SSF57701">
    <property type="entry name" value="Zn2/Cys6 DNA-binding domain"/>
    <property type="match status" value="1"/>
</dbReference>
<dbReference type="OrthoDB" id="5294180at2759"/>
<evidence type="ECO:0000256" key="3">
    <source>
        <dbReference type="SAM" id="MobiDB-lite"/>
    </source>
</evidence>